<feature type="coiled-coil region" evidence="1">
    <location>
        <begin position="173"/>
        <end position="234"/>
    </location>
</feature>
<protein>
    <submittedName>
        <fullName evidence="3">Uncharacterized protein</fullName>
    </submittedName>
</protein>
<evidence type="ECO:0000313" key="3">
    <source>
        <dbReference type="WBParaSite" id="PDA_v2.g22160.t1"/>
    </source>
</evidence>
<accession>A0A914Q040</accession>
<evidence type="ECO:0000256" key="1">
    <source>
        <dbReference type="SAM" id="Coils"/>
    </source>
</evidence>
<sequence length="433" mass="50202">MSKNSIIVEDENIPNAKYIRAKLDFITSFNSRKKAIEKDVNAIYDENETLKSEFSTQPLPLKSAVNGLLRAKAILSQTYQLKNKFQKSNKWLQMQILANNEVKNLFKELDVILLYSIMTAEDFVDILKKYIISKKELITKQNELMKNMNKIFEGAVAIHNSTFEKPKYKILAIAEFRKQLESFEEKILNFESHSQNSNSYISKMEIGKVVLLLREHLNNIIELINKEEKDAEDKIALNKILTYLNGELSNFRNDIDKIESISNDPAATAEHLEKFAKQANIVSKEFTKLWHQINTKNQEVSELSNKNSEATKIEFVNPSDVIHSVEESETDFKFEMIVDIDFLLSPPSEQEQHLKEFTNISFIFLYDGKFGIEINQNGTKKMLKNITDYEWTPLYLSMAEKNIEIGETAKSHFRDFPNYVLYGNNLSIQVYLD</sequence>
<evidence type="ECO:0000313" key="2">
    <source>
        <dbReference type="Proteomes" id="UP000887578"/>
    </source>
</evidence>
<reference evidence="3" key="1">
    <citation type="submission" date="2022-11" db="UniProtKB">
        <authorList>
            <consortium name="WormBaseParasite"/>
        </authorList>
    </citation>
    <scope>IDENTIFICATION</scope>
</reference>
<name>A0A914Q040_9BILA</name>
<keyword evidence="1" id="KW-0175">Coiled coil</keyword>
<keyword evidence="2" id="KW-1185">Reference proteome</keyword>
<dbReference type="WBParaSite" id="PDA_v2.g22160.t1">
    <property type="protein sequence ID" value="PDA_v2.g22160.t1"/>
    <property type="gene ID" value="PDA_v2.g22160"/>
</dbReference>
<organism evidence="2 3">
    <name type="scientific">Panagrolaimus davidi</name>
    <dbReference type="NCBI Taxonomy" id="227884"/>
    <lineage>
        <taxon>Eukaryota</taxon>
        <taxon>Metazoa</taxon>
        <taxon>Ecdysozoa</taxon>
        <taxon>Nematoda</taxon>
        <taxon>Chromadorea</taxon>
        <taxon>Rhabditida</taxon>
        <taxon>Tylenchina</taxon>
        <taxon>Panagrolaimomorpha</taxon>
        <taxon>Panagrolaimoidea</taxon>
        <taxon>Panagrolaimidae</taxon>
        <taxon>Panagrolaimus</taxon>
    </lineage>
</organism>
<dbReference type="AlphaFoldDB" id="A0A914Q040"/>
<proteinExistence type="predicted"/>
<dbReference type="Proteomes" id="UP000887578">
    <property type="component" value="Unplaced"/>
</dbReference>